<keyword evidence="2" id="KW-1185">Reference proteome</keyword>
<dbReference type="EMBL" id="JAIWYP010000006">
    <property type="protein sequence ID" value="KAH3804176.1"/>
    <property type="molecule type" value="Genomic_DNA"/>
</dbReference>
<name>A0A9D4FW57_DREPO</name>
<accession>A0A9D4FW57</accession>
<gene>
    <name evidence="1" type="ORF">DPMN_132458</name>
</gene>
<dbReference type="AlphaFoldDB" id="A0A9D4FW57"/>
<sequence length="167" mass="18803">MQQKCSFTTQVQYYALRKLDSTTMVGFEAKRARKITMDGIEQDFKSFVKTGYPSASRVSNCKYTYIPCFHKLATFNNKTKKVYMQDPEKGTSTYIQFEKEICALCQGPAGTVFVVCRGELVQMSCEGRTLNKCSYTGYASRVCANKDSSVIALSNLSTITLYKLSIE</sequence>
<protein>
    <submittedName>
        <fullName evidence="1">Uncharacterized protein</fullName>
    </submittedName>
</protein>
<reference evidence="1" key="1">
    <citation type="journal article" date="2019" name="bioRxiv">
        <title>The Genome of the Zebra Mussel, Dreissena polymorpha: A Resource for Invasive Species Research.</title>
        <authorList>
            <person name="McCartney M.A."/>
            <person name="Auch B."/>
            <person name="Kono T."/>
            <person name="Mallez S."/>
            <person name="Zhang Y."/>
            <person name="Obille A."/>
            <person name="Becker A."/>
            <person name="Abrahante J.E."/>
            <person name="Garbe J."/>
            <person name="Badalamenti J.P."/>
            <person name="Herman A."/>
            <person name="Mangelson H."/>
            <person name="Liachko I."/>
            <person name="Sullivan S."/>
            <person name="Sone E.D."/>
            <person name="Koren S."/>
            <person name="Silverstein K.A.T."/>
            <person name="Beckman K.B."/>
            <person name="Gohl D.M."/>
        </authorList>
    </citation>
    <scope>NUCLEOTIDE SEQUENCE</scope>
    <source>
        <strain evidence="1">Duluth1</strain>
        <tissue evidence="1">Whole animal</tissue>
    </source>
</reference>
<proteinExistence type="predicted"/>
<evidence type="ECO:0000313" key="2">
    <source>
        <dbReference type="Proteomes" id="UP000828390"/>
    </source>
</evidence>
<organism evidence="1 2">
    <name type="scientific">Dreissena polymorpha</name>
    <name type="common">Zebra mussel</name>
    <name type="synonym">Mytilus polymorpha</name>
    <dbReference type="NCBI Taxonomy" id="45954"/>
    <lineage>
        <taxon>Eukaryota</taxon>
        <taxon>Metazoa</taxon>
        <taxon>Spiralia</taxon>
        <taxon>Lophotrochozoa</taxon>
        <taxon>Mollusca</taxon>
        <taxon>Bivalvia</taxon>
        <taxon>Autobranchia</taxon>
        <taxon>Heteroconchia</taxon>
        <taxon>Euheterodonta</taxon>
        <taxon>Imparidentia</taxon>
        <taxon>Neoheterodontei</taxon>
        <taxon>Myida</taxon>
        <taxon>Dreissenoidea</taxon>
        <taxon>Dreissenidae</taxon>
        <taxon>Dreissena</taxon>
    </lineage>
</organism>
<dbReference type="Proteomes" id="UP000828390">
    <property type="component" value="Unassembled WGS sequence"/>
</dbReference>
<reference evidence="1" key="2">
    <citation type="submission" date="2020-11" db="EMBL/GenBank/DDBJ databases">
        <authorList>
            <person name="McCartney M.A."/>
            <person name="Auch B."/>
            <person name="Kono T."/>
            <person name="Mallez S."/>
            <person name="Becker A."/>
            <person name="Gohl D.M."/>
            <person name="Silverstein K.A.T."/>
            <person name="Koren S."/>
            <person name="Bechman K.B."/>
            <person name="Herman A."/>
            <person name="Abrahante J.E."/>
            <person name="Garbe J."/>
        </authorList>
    </citation>
    <scope>NUCLEOTIDE SEQUENCE</scope>
    <source>
        <strain evidence="1">Duluth1</strain>
        <tissue evidence="1">Whole animal</tissue>
    </source>
</reference>
<evidence type="ECO:0000313" key="1">
    <source>
        <dbReference type="EMBL" id="KAH3804176.1"/>
    </source>
</evidence>
<comment type="caution">
    <text evidence="1">The sequence shown here is derived from an EMBL/GenBank/DDBJ whole genome shotgun (WGS) entry which is preliminary data.</text>
</comment>